<organism evidence="3 4">
    <name type="scientific">Mycolicibacterium brumae</name>
    <dbReference type="NCBI Taxonomy" id="85968"/>
    <lineage>
        <taxon>Bacteria</taxon>
        <taxon>Bacillati</taxon>
        <taxon>Actinomycetota</taxon>
        <taxon>Actinomycetes</taxon>
        <taxon>Mycobacteriales</taxon>
        <taxon>Mycobacteriaceae</taxon>
        <taxon>Mycolicibacterium</taxon>
    </lineage>
</organism>
<evidence type="ECO:0000256" key="1">
    <source>
        <dbReference type="SAM" id="MobiDB-lite"/>
    </source>
</evidence>
<reference evidence="3 4" key="1">
    <citation type="journal article" date="2017" name="Infect. Genet. Evol.">
        <title>The new phylogeny of the genus Mycobacterium: The old and the news.</title>
        <authorList>
            <person name="Tortoli E."/>
            <person name="Fedrizzi T."/>
            <person name="Meehan C.J."/>
            <person name="Trovato A."/>
            <person name="Grottola A."/>
            <person name="Giacobazzi E."/>
            <person name="Serpini G.F."/>
            <person name="Tagliazucchi S."/>
            <person name="Fabio A."/>
            <person name="Bettua C."/>
            <person name="Bertorelli R."/>
            <person name="Frascaro F."/>
            <person name="De Sanctis V."/>
            <person name="Pecorari M."/>
            <person name="Jousson O."/>
            <person name="Segata N."/>
            <person name="Cirillo D.M."/>
        </authorList>
    </citation>
    <scope>NUCLEOTIDE SEQUENCE [LARGE SCALE GENOMIC DNA]</scope>
    <source>
        <strain evidence="3 4">CIP1034565</strain>
    </source>
</reference>
<sequence>MNAIARRITAAATMIAAPALIAIGVAAGANATVNPTDAAELATTSISAPAPSHGKSSDAVSHNPQMKPWSIRHHYNTYIQR</sequence>
<keyword evidence="4" id="KW-1185">Reference proteome</keyword>
<gene>
    <name evidence="3" type="ORF">CQY22_004000</name>
</gene>
<evidence type="ECO:0000313" key="3">
    <source>
        <dbReference type="EMBL" id="PIB76818.1"/>
    </source>
</evidence>
<dbReference type="RefSeq" id="WP_090589212.1">
    <property type="nucleotide sequence ID" value="NZ_CP104302.1"/>
</dbReference>
<feature type="chain" id="PRO_5039707850" description="DUF2613 domain-containing protein" evidence="2">
    <location>
        <begin position="32"/>
        <end position="81"/>
    </location>
</feature>
<evidence type="ECO:0000313" key="4">
    <source>
        <dbReference type="Proteomes" id="UP000230551"/>
    </source>
</evidence>
<name>A0A2G5PES7_9MYCO</name>
<evidence type="ECO:0000256" key="2">
    <source>
        <dbReference type="SAM" id="SignalP"/>
    </source>
</evidence>
<keyword evidence="2" id="KW-0732">Signal</keyword>
<accession>A0A2G5PES7</accession>
<proteinExistence type="predicted"/>
<dbReference type="EMBL" id="PDCN02000003">
    <property type="protein sequence ID" value="PIB76818.1"/>
    <property type="molecule type" value="Genomic_DNA"/>
</dbReference>
<dbReference type="Proteomes" id="UP000230551">
    <property type="component" value="Unassembled WGS sequence"/>
</dbReference>
<evidence type="ECO:0008006" key="5">
    <source>
        <dbReference type="Google" id="ProtNLM"/>
    </source>
</evidence>
<feature type="region of interest" description="Disordered" evidence="1">
    <location>
        <begin position="46"/>
        <end position="66"/>
    </location>
</feature>
<comment type="caution">
    <text evidence="3">The sequence shown here is derived from an EMBL/GenBank/DDBJ whole genome shotgun (WGS) entry which is preliminary data.</text>
</comment>
<dbReference type="AlphaFoldDB" id="A0A2G5PES7"/>
<protein>
    <recommendedName>
        <fullName evidence="5">DUF2613 domain-containing protein</fullName>
    </recommendedName>
</protein>
<feature type="signal peptide" evidence="2">
    <location>
        <begin position="1"/>
        <end position="31"/>
    </location>
</feature>